<proteinExistence type="predicted"/>
<organism evidence="2 3">
    <name type="scientific">Pseudomonas edaphica</name>
    <dbReference type="NCBI Taxonomy" id="2006980"/>
    <lineage>
        <taxon>Bacteria</taxon>
        <taxon>Pseudomonadati</taxon>
        <taxon>Pseudomonadota</taxon>
        <taxon>Gammaproteobacteria</taxon>
        <taxon>Pseudomonadales</taxon>
        <taxon>Pseudomonadaceae</taxon>
        <taxon>Pseudomonas</taxon>
    </lineage>
</organism>
<gene>
    <name evidence="2" type="ORF">HX797_15015</name>
</gene>
<dbReference type="Gene3D" id="3.30.1450.10">
    <property type="match status" value="1"/>
</dbReference>
<keyword evidence="1" id="KW-0732">Signal</keyword>
<name>A0A7Y7V783_9PSED</name>
<evidence type="ECO:0000256" key="1">
    <source>
        <dbReference type="ARBA" id="ARBA00022729"/>
    </source>
</evidence>
<dbReference type="RefSeq" id="WP_177033910.1">
    <property type="nucleotide sequence ID" value="NZ_JACAOZ010000012.1"/>
</dbReference>
<evidence type="ECO:0000313" key="2">
    <source>
        <dbReference type="EMBL" id="NVZ57574.1"/>
    </source>
</evidence>
<protein>
    <recommendedName>
        <fullName evidence="4">Osmotically-inducible lipoprotein OsmE</fullName>
    </recommendedName>
</protein>
<dbReference type="AlphaFoldDB" id="A0A7Y7V783"/>
<accession>A0A7Y7V783</accession>
<dbReference type="Proteomes" id="UP000560470">
    <property type="component" value="Unassembled WGS sequence"/>
</dbReference>
<dbReference type="InterPro" id="IPR037873">
    <property type="entry name" value="BamE-like"/>
</dbReference>
<reference evidence="2 3" key="1">
    <citation type="submission" date="2020-04" db="EMBL/GenBank/DDBJ databases">
        <title>Molecular characterization of pseudomonads from Agaricus bisporus reveal novel blotch 2 pathogens in Western Europe.</title>
        <authorList>
            <person name="Taparia T."/>
            <person name="Krijger M."/>
            <person name="Haynes E."/>
            <person name="Elpinstone J.G."/>
            <person name="Noble R."/>
            <person name="Van Der Wolf J."/>
        </authorList>
    </citation>
    <scope>NUCLEOTIDE SEQUENCE [LARGE SCALE GENOMIC DNA]</scope>
    <source>
        <strain evidence="2 3">B7002</strain>
    </source>
</reference>
<dbReference type="EMBL" id="JACAOZ010000012">
    <property type="protein sequence ID" value="NVZ57574.1"/>
    <property type="molecule type" value="Genomic_DNA"/>
</dbReference>
<evidence type="ECO:0008006" key="4">
    <source>
        <dbReference type="Google" id="ProtNLM"/>
    </source>
</evidence>
<evidence type="ECO:0000313" key="3">
    <source>
        <dbReference type="Proteomes" id="UP000560470"/>
    </source>
</evidence>
<dbReference type="PROSITE" id="PS51257">
    <property type="entry name" value="PROKAR_LIPOPROTEIN"/>
    <property type="match status" value="1"/>
</dbReference>
<comment type="caution">
    <text evidence="2">The sequence shown here is derived from an EMBL/GenBank/DDBJ whole genome shotgun (WGS) entry which is preliminary data.</text>
</comment>
<sequence length="121" mass="13293">MRYLLAMAGAAFALALISGCDISQRISELRTFGNHPVVDRTATVDSTQQDLLAIQKPAKITSIRGGTSQCFDYALERDGKRADYFVSFTSQGWANAWGYSTCSKQVAAGSLTSNERIKRQY</sequence>